<dbReference type="Proteomes" id="UP000593568">
    <property type="component" value="Unassembled WGS sequence"/>
</dbReference>
<name>A0A7J9EWD6_9ROSI</name>
<accession>A0A7J9EWD6</accession>
<organism evidence="1 2">
    <name type="scientific">Gossypium trilobum</name>
    <dbReference type="NCBI Taxonomy" id="34281"/>
    <lineage>
        <taxon>Eukaryota</taxon>
        <taxon>Viridiplantae</taxon>
        <taxon>Streptophyta</taxon>
        <taxon>Embryophyta</taxon>
        <taxon>Tracheophyta</taxon>
        <taxon>Spermatophyta</taxon>
        <taxon>Magnoliopsida</taxon>
        <taxon>eudicotyledons</taxon>
        <taxon>Gunneridae</taxon>
        <taxon>Pentapetalae</taxon>
        <taxon>rosids</taxon>
        <taxon>malvids</taxon>
        <taxon>Malvales</taxon>
        <taxon>Malvaceae</taxon>
        <taxon>Malvoideae</taxon>
        <taxon>Gossypium</taxon>
    </lineage>
</organism>
<keyword evidence="2" id="KW-1185">Reference proteome</keyword>
<dbReference type="AlphaFoldDB" id="A0A7J9EWD6"/>
<evidence type="ECO:0000313" key="1">
    <source>
        <dbReference type="EMBL" id="MBA0777356.1"/>
    </source>
</evidence>
<reference evidence="1 2" key="1">
    <citation type="journal article" date="2019" name="Genome Biol. Evol.">
        <title>Insights into the evolution of the New World diploid cottons (Gossypium, subgenus Houzingenia) based on genome sequencing.</title>
        <authorList>
            <person name="Grover C.E."/>
            <person name="Arick M.A. 2nd"/>
            <person name="Thrash A."/>
            <person name="Conover J.L."/>
            <person name="Sanders W.S."/>
            <person name="Peterson D.G."/>
            <person name="Frelichowski J.E."/>
            <person name="Scheffler J.A."/>
            <person name="Scheffler B.E."/>
            <person name="Wendel J.F."/>
        </authorList>
    </citation>
    <scope>NUCLEOTIDE SEQUENCE [LARGE SCALE GENOMIC DNA]</scope>
    <source>
        <strain evidence="1">8</strain>
        <tissue evidence="1">Leaf</tissue>
    </source>
</reference>
<gene>
    <name evidence="1" type="ORF">Gotri_005391</name>
</gene>
<comment type="caution">
    <text evidence="1">The sequence shown here is derived from an EMBL/GenBank/DDBJ whole genome shotgun (WGS) entry which is preliminary data.</text>
</comment>
<dbReference type="EMBL" id="JABEZW010000010">
    <property type="protein sequence ID" value="MBA0777356.1"/>
    <property type="molecule type" value="Genomic_DNA"/>
</dbReference>
<protein>
    <submittedName>
        <fullName evidence="1">Uncharacterized protein</fullName>
    </submittedName>
</protein>
<sequence>MSNFSPLLLLMNLHRV</sequence>
<proteinExistence type="predicted"/>
<evidence type="ECO:0000313" key="2">
    <source>
        <dbReference type="Proteomes" id="UP000593568"/>
    </source>
</evidence>